<feature type="non-terminal residue" evidence="6">
    <location>
        <position position="1"/>
    </location>
</feature>
<proteinExistence type="inferred from homology"/>
<dbReference type="OrthoDB" id="1068353at2759"/>
<dbReference type="Proteomes" id="UP000759131">
    <property type="component" value="Unassembled WGS sequence"/>
</dbReference>
<dbReference type="SUPFAM" id="SSF56276">
    <property type="entry name" value="S-adenosylmethionine decarboxylase"/>
    <property type="match status" value="1"/>
</dbReference>
<comment type="pathway">
    <text evidence="1">Amine and polyamine biosynthesis; S-adenosylmethioninamine biosynthesis; S-adenosylmethioninamine from S-adenosyl-L-methionine: step 1/1.</text>
</comment>
<keyword evidence="4" id="KW-0620">Polyamine biosynthesis</keyword>
<name>A0A7R9LYE6_9ACAR</name>
<dbReference type="PANTHER" id="PTHR11570:SF0">
    <property type="entry name" value="S-ADENOSYLMETHIONINE DECARBOXYLASE PROENZYME"/>
    <property type="match status" value="1"/>
</dbReference>
<dbReference type="InterPro" id="IPR016067">
    <property type="entry name" value="S-AdoMet_deCO2ase_core"/>
</dbReference>
<dbReference type="Pfam" id="PF01536">
    <property type="entry name" value="SAM_decarbox"/>
    <property type="match status" value="1"/>
</dbReference>
<evidence type="ECO:0008006" key="8">
    <source>
        <dbReference type="Google" id="ProtNLM"/>
    </source>
</evidence>
<comment type="similarity">
    <text evidence="2">Belongs to the eukaryotic AdoMetDC family.</text>
</comment>
<dbReference type="GO" id="GO:0004014">
    <property type="term" value="F:adenosylmethionine decarboxylase activity"/>
    <property type="evidence" value="ECO:0007669"/>
    <property type="project" value="UniProtKB-EC"/>
</dbReference>
<dbReference type="GO" id="GO:0006597">
    <property type="term" value="P:spermine biosynthetic process"/>
    <property type="evidence" value="ECO:0007669"/>
    <property type="project" value="TreeGrafter"/>
</dbReference>
<keyword evidence="3" id="KW-0745">Spermidine biosynthesis</keyword>
<dbReference type="AlphaFoldDB" id="A0A7R9LYE6"/>
<dbReference type="GO" id="GO:0005829">
    <property type="term" value="C:cytosol"/>
    <property type="evidence" value="ECO:0007669"/>
    <property type="project" value="TreeGrafter"/>
</dbReference>
<evidence type="ECO:0000313" key="7">
    <source>
        <dbReference type="Proteomes" id="UP000759131"/>
    </source>
</evidence>
<dbReference type="UniPathway" id="UPA00331">
    <property type="reaction ID" value="UER00451"/>
</dbReference>
<dbReference type="GO" id="GO:0008295">
    <property type="term" value="P:spermidine biosynthetic process"/>
    <property type="evidence" value="ECO:0007669"/>
    <property type="project" value="UniProtKB-KW"/>
</dbReference>
<evidence type="ECO:0000256" key="4">
    <source>
        <dbReference type="ARBA" id="ARBA00023115"/>
    </source>
</evidence>
<sequence>YRKAWDSLLSFVNCKIISFKRNEHLDAYVLSESSLFVSKNRIIIKTCGSTTLLRCLEPLLYLVKQMAGFDEVVDIFYSRKNFMRPELQDDSHRTFENEVEALDNL</sequence>
<feature type="non-terminal residue" evidence="6">
    <location>
        <position position="105"/>
    </location>
</feature>
<dbReference type="EMBL" id="CAJPIZ010051073">
    <property type="protein sequence ID" value="CAG2122815.1"/>
    <property type="molecule type" value="Genomic_DNA"/>
</dbReference>
<accession>A0A7R9LYE6</accession>
<evidence type="ECO:0000256" key="5">
    <source>
        <dbReference type="ARBA" id="ARBA00048112"/>
    </source>
</evidence>
<organism evidence="6">
    <name type="scientific">Medioppia subpectinata</name>
    <dbReference type="NCBI Taxonomy" id="1979941"/>
    <lineage>
        <taxon>Eukaryota</taxon>
        <taxon>Metazoa</taxon>
        <taxon>Ecdysozoa</taxon>
        <taxon>Arthropoda</taxon>
        <taxon>Chelicerata</taxon>
        <taxon>Arachnida</taxon>
        <taxon>Acari</taxon>
        <taxon>Acariformes</taxon>
        <taxon>Sarcoptiformes</taxon>
        <taxon>Oribatida</taxon>
        <taxon>Brachypylina</taxon>
        <taxon>Oppioidea</taxon>
        <taxon>Oppiidae</taxon>
        <taxon>Medioppia</taxon>
    </lineage>
</organism>
<dbReference type="PANTHER" id="PTHR11570">
    <property type="entry name" value="S-ADENOSYLMETHIONINE DECARBOXYLASE"/>
    <property type="match status" value="1"/>
</dbReference>
<comment type="catalytic activity">
    <reaction evidence="5">
        <text>S-adenosyl-L-methionine + H(+) = S-adenosyl 3-(methylsulfanyl)propylamine + CO2</text>
        <dbReference type="Rhea" id="RHEA:15981"/>
        <dbReference type="ChEBI" id="CHEBI:15378"/>
        <dbReference type="ChEBI" id="CHEBI:16526"/>
        <dbReference type="ChEBI" id="CHEBI:57443"/>
        <dbReference type="ChEBI" id="CHEBI:59789"/>
        <dbReference type="EC" id="4.1.1.50"/>
    </reaction>
</comment>
<evidence type="ECO:0000256" key="2">
    <source>
        <dbReference type="ARBA" id="ARBA00008466"/>
    </source>
</evidence>
<dbReference type="EMBL" id="OC905648">
    <property type="protein sequence ID" value="CAD7650225.1"/>
    <property type="molecule type" value="Genomic_DNA"/>
</dbReference>
<evidence type="ECO:0000256" key="3">
    <source>
        <dbReference type="ARBA" id="ARBA00023066"/>
    </source>
</evidence>
<protein>
    <recommendedName>
        <fullName evidence="8">Adenosylmethionine decarboxylase</fullName>
    </recommendedName>
</protein>
<dbReference type="PROSITE" id="PS01336">
    <property type="entry name" value="ADOMETDC"/>
    <property type="match status" value="1"/>
</dbReference>
<keyword evidence="7" id="KW-1185">Reference proteome</keyword>
<dbReference type="Gene3D" id="3.60.90.10">
    <property type="entry name" value="S-adenosylmethionine decarboxylase"/>
    <property type="match status" value="1"/>
</dbReference>
<dbReference type="InterPro" id="IPR018166">
    <property type="entry name" value="S-AdoMet_deCO2ase_CS"/>
</dbReference>
<gene>
    <name evidence="6" type="ORF">OSB1V03_LOCUS22760</name>
</gene>
<evidence type="ECO:0000313" key="6">
    <source>
        <dbReference type="EMBL" id="CAD7650225.1"/>
    </source>
</evidence>
<reference evidence="6" key="1">
    <citation type="submission" date="2020-11" db="EMBL/GenBank/DDBJ databases">
        <authorList>
            <person name="Tran Van P."/>
        </authorList>
    </citation>
    <scope>NUCLEOTIDE SEQUENCE</scope>
</reference>
<dbReference type="InterPro" id="IPR048283">
    <property type="entry name" value="AdoMetDC-like"/>
</dbReference>
<evidence type="ECO:0000256" key="1">
    <source>
        <dbReference type="ARBA" id="ARBA00004911"/>
    </source>
</evidence>